<dbReference type="InterPro" id="IPR050320">
    <property type="entry name" value="N5-glutamine_MTase"/>
</dbReference>
<accession>M3VH36</accession>
<comment type="caution">
    <text evidence="9">The sequence shown here is derived from an EMBL/GenBank/DDBJ whole genome shotgun (WGS) entry which is preliminary data.</text>
</comment>
<dbReference type="InterPro" id="IPR004556">
    <property type="entry name" value="HemK-like"/>
</dbReference>
<evidence type="ECO:0000256" key="3">
    <source>
        <dbReference type="ARBA" id="ARBA00022691"/>
    </source>
</evidence>
<evidence type="ECO:0000259" key="8">
    <source>
        <dbReference type="Pfam" id="PF17827"/>
    </source>
</evidence>
<dbReference type="AlphaFoldDB" id="M3VH36"/>
<dbReference type="InterPro" id="IPR040758">
    <property type="entry name" value="PrmC_N"/>
</dbReference>
<comment type="caution">
    <text evidence="5">Lacks conserved residue(s) required for the propagation of feature annotation.</text>
</comment>
<keyword evidence="2 5" id="KW-0808">Transferase</keyword>
<dbReference type="InterPro" id="IPR007848">
    <property type="entry name" value="Small_mtfrase_dom"/>
</dbReference>
<dbReference type="NCBIfam" id="TIGR03534">
    <property type="entry name" value="RF_mod_PrmC"/>
    <property type="match status" value="1"/>
</dbReference>
<gene>
    <name evidence="5" type="primary">prmC</name>
    <name evidence="9" type="ORF">GM1_039_00230</name>
</gene>
<dbReference type="EC" id="2.1.1.297" evidence="5"/>
<feature type="binding site" evidence="5">
    <location>
        <position position="189"/>
    </location>
    <ligand>
        <name>S-adenosyl-L-methionine</name>
        <dbReference type="ChEBI" id="CHEBI:59789"/>
    </ligand>
</feature>
<keyword evidence="1 5" id="KW-0489">Methyltransferase</keyword>
<dbReference type="Gene3D" id="1.10.8.10">
    <property type="entry name" value="DNA helicase RuvA subunit, C-terminal domain"/>
    <property type="match status" value="1"/>
</dbReference>
<dbReference type="NCBIfam" id="TIGR00536">
    <property type="entry name" value="hemK_fam"/>
    <property type="match status" value="1"/>
</dbReference>
<feature type="binding site" evidence="5">
    <location>
        <begin position="189"/>
        <end position="192"/>
    </location>
    <ligand>
        <name>substrate</name>
    </ligand>
</feature>
<feature type="domain" description="Release factor glutamine methyltransferase N-terminal" evidence="8">
    <location>
        <begin position="7"/>
        <end position="74"/>
    </location>
</feature>
<reference evidence="9 10" key="1">
    <citation type="submission" date="2013-02" db="EMBL/GenBank/DDBJ databases">
        <title>Whole genome shotgun sequence of Gordonia malaquae NBRC 108250.</title>
        <authorList>
            <person name="Yoshida I."/>
            <person name="Hosoyama A."/>
            <person name="Tsuchikane K."/>
            <person name="Ando Y."/>
            <person name="Baba S."/>
            <person name="Ohji S."/>
            <person name="Hamada M."/>
            <person name="Tamura T."/>
            <person name="Yamazoe A."/>
            <person name="Yamazaki S."/>
            <person name="Fujita N."/>
        </authorList>
    </citation>
    <scope>NUCLEOTIDE SEQUENCE [LARGE SCALE GENOMIC DNA]</scope>
    <source>
        <strain evidence="9 10">NBRC 108250</strain>
    </source>
</reference>
<evidence type="ECO:0000313" key="10">
    <source>
        <dbReference type="Proteomes" id="UP000035009"/>
    </source>
</evidence>
<dbReference type="PROSITE" id="PS00092">
    <property type="entry name" value="N6_MTASE"/>
    <property type="match status" value="1"/>
</dbReference>
<dbReference type="GO" id="GO:0102559">
    <property type="term" value="F:peptide chain release factor N(5)-glutamine methyltransferase activity"/>
    <property type="evidence" value="ECO:0007669"/>
    <property type="project" value="UniProtKB-EC"/>
</dbReference>
<dbReference type="GO" id="GO:0003676">
    <property type="term" value="F:nucleic acid binding"/>
    <property type="evidence" value="ECO:0007669"/>
    <property type="project" value="InterPro"/>
</dbReference>
<evidence type="ECO:0000256" key="5">
    <source>
        <dbReference type="HAMAP-Rule" id="MF_02126"/>
    </source>
</evidence>
<dbReference type="CDD" id="cd02440">
    <property type="entry name" value="AdoMet_MTases"/>
    <property type="match status" value="1"/>
</dbReference>
<evidence type="ECO:0000256" key="4">
    <source>
        <dbReference type="ARBA" id="ARBA00048391"/>
    </source>
</evidence>
<evidence type="ECO:0000256" key="6">
    <source>
        <dbReference type="SAM" id="MobiDB-lite"/>
    </source>
</evidence>
<comment type="similarity">
    <text evidence="5">Belongs to the protein N5-glutamine methyltransferase family. PrmC subfamily.</text>
</comment>
<keyword evidence="3 5" id="KW-0949">S-adenosyl-L-methionine</keyword>
<feature type="domain" description="Methyltransferase small" evidence="7">
    <location>
        <begin position="110"/>
        <end position="194"/>
    </location>
</feature>
<dbReference type="Pfam" id="PF17827">
    <property type="entry name" value="PrmC_N"/>
    <property type="match status" value="1"/>
</dbReference>
<feature type="region of interest" description="Disordered" evidence="6">
    <location>
        <begin position="280"/>
        <end position="303"/>
    </location>
</feature>
<dbReference type="InterPro" id="IPR029063">
    <property type="entry name" value="SAM-dependent_MTases_sf"/>
</dbReference>
<evidence type="ECO:0000256" key="1">
    <source>
        <dbReference type="ARBA" id="ARBA00022603"/>
    </source>
</evidence>
<organism evidence="9 10">
    <name type="scientific">Gordonia malaquae NBRC 108250</name>
    <dbReference type="NCBI Taxonomy" id="1223542"/>
    <lineage>
        <taxon>Bacteria</taxon>
        <taxon>Bacillati</taxon>
        <taxon>Actinomycetota</taxon>
        <taxon>Actinomycetes</taxon>
        <taxon>Mycobacteriales</taxon>
        <taxon>Gordoniaceae</taxon>
        <taxon>Gordonia</taxon>
    </lineage>
</organism>
<dbReference type="PANTHER" id="PTHR18895">
    <property type="entry name" value="HEMK METHYLTRANSFERASE"/>
    <property type="match status" value="1"/>
</dbReference>
<comment type="catalytic activity">
    <reaction evidence="4 5">
        <text>L-glutaminyl-[peptide chain release factor] + S-adenosyl-L-methionine = N(5)-methyl-L-glutaminyl-[peptide chain release factor] + S-adenosyl-L-homocysteine + H(+)</text>
        <dbReference type="Rhea" id="RHEA:42896"/>
        <dbReference type="Rhea" id="RHEA-COMP:10271"/>
        <dbReference type="Rhea" id="RHEA-COMP:10272"/>
        <dbReference type="ChEBI" id="CHEBI:15378"/>
        <dbReference type="ChEBI" id="CHEBI:30011"/>
        <dbReference type="ChEBI" id="CHEBI:57856"/>
        <dbReference type="ChEBI" id="CHEBI:59789"/>
        <dbReference type="ChEBI" id="CHEBI:61891"/>
        <dbReference type="EC" id="2.1.1.297"/>
    </reaction>
</comment>
<evidence type="ECO:0000259" key="7">
    <source>
        <dbReference type="Pfam" id="PF05175"/>
    </source>
</evidence>
<dbReference type="EMBL" id="BAOP01000039">
    <property type="protein sequence ID" value="GAC81609.1"/>
    <property type="molecule type" value="Genomic_DNA"/>
</dbReference>
<dbReference type="InterPro" id="IPR002052">
    <property type="entry name" value="DNA_methylase_N6_adenine_CS"/>
</dbReference>
<feature type="binding site" evidence="5">
    <location>
        <position position="141"/>
    </location>
    <ligand>
        <name>S-adenosyl-L-methionine</name>
        <dbReference type="ChEBI" id="CHEBI:59789"/>
    </ligand>
</feature>
<dbReference type="HAMAP" id="MF_02126">
    <property type="entry name" value="RF_methyltr_PrmC"/>
    <property type="match status" value="1"/>
</dbReference>
<dbReference type="GO" id="GO:0032259">
    <property type="term" value="P:methylation"/>
    <property type="evidence" value="ECO:0007669"/>
    <property type="project" value="UniProtKB-KW"/>
</dbReference>
<evidence type="ECO:0000313" key="9">
    <source>
        <dbReference type="EMBL" id="GAC81609.1"/>
    </source>
</evidence>
<dbReference type="OrthoDB" id="9800643at2"/>
<protein>
    <recommendedName>
        <fullName evidence="5">Release factor glutamine methyltransferase</fullName>
        <shortName evidence="5">RF MTase</shortName>
        <ecNumber evidence="5">2.1.1.297</ecNumber>
    </recommendedName>
    <alternativeName>
        <fullName evidence="5">N5-glutamine methyltransferase PrmC</fullName>
    </alternativeName>
    <alternativeName>
        <fullName evidence="5">Protein-(glutamine-N5) MTase PrmC</fullName>
    </alternativeName>
    <alternativeName>
        <fullName evidence="5">Protein-glutamine N-methyltransferase PrmC</fullName>
    </alternativeName>
</protein>
<sequence>MTSADALRRRAAAELTAAGVESASHDAAELLAHVLAVEPGRLLLIDDVDIEQEEHFAELVRRRARREPLQHITGTAHFAGLELAVGPGVFVPRPETELIVEWATRVVAGRTAVVADLCSGSGALALGIAAHSPNTQVVAVERSSDALDYLRRNISAASLETRVTALHGDVTDAAAMHKALGACDVIVSNPPYVPSESPVSPEVAHDPYDAVFSGTTGMDVISAMIPIVADALVGGGAFAVEHDDETADAVVAALRADGRFSSIEAHADLAGRPRFVTATRISSHTSFGRGEPDPAADRARMEQ</sequence>
<feature type="compositionally biased region" description="Basic and acidic residues" evidence="6">
    <location>
        <begin position="290"/>
        <end position="303"/>
    </location>
</feature>
<dbReference type="RefSeq" id="WP_008381506.1">
    <property type="nucleotide sequence ID" value="NZ_BAOP01000039.1"/>
</dbReference>
<dbReference type="PANTHER" id="PTHR18895:SF74">
    <property type="entry name" value="MTRF1L RELEASE FACTOR GLUTAMINE METHYLTRANSFERASE"/>
    <property type="match status" value="1"/>
</dbReference>
<dbReference type="InterPro" id="IPR019874">
    <property type="entry name" value="RF_methyltr_PrmC"/>
</dbReference>
<comment type="function">
    <text evidence="5">Methylates the class 1 translation termination release factors RF1/PrfA and RF2/PrfB on the glutamine residue of the universally conserved GGQ motif.</text>
</comment>
<dbReference type="Pfam" id="PF05175">
    <property type="entry name" value="MTS"/>
    <property type="match status" value="1"/>
</dbReference>
<dbReference type="SUPFAM" id="SSF53335">
    <property type="entry name" value="S-adenosyl-L-methionine-dependent methyltransferases"/>
    <property type="match status" value="1"/>
</dbReference>
<name>M3VH36_GORML</name>
<dbReference type="eggNOG" id="COG2890">
    <property type="taxonomic scope" value="Bacteria"/>
</dbReference>
<dbReference type="Gene3D" id="3.40.50.150">
    <property type="entry name" value="Vaccinia Virus protein VP39"/>
    <property type="match status" value="1"/>
</dbReference>
<dbReference type="STRING" id="410332.SAMN04488550_1609"/>
<keyword evidence="10" id="KW-1185">Reference proteome</keyword>
<evidence type="ECO:0000256" key="2">
    <source>
        <dbReference type="ARBA" id="ARBA00022679"/>
    </source>
</evidence>
<dbReference type="Proteomes" id="UP000035009">
    <property type="component" value="Unassembled WGS sequence"/>
</dbReference>
<proteinExistence type="inferred from homology"/>